<comment type="caution">
    <text evidence="2">The sequence shown here is derived from an EMBL/GenBank/DDBJ whole genome shotgun (WGS) entry which is preliminary data.</text>
</comment>
<name>A0AAE1WZK9_9LAMI</name>
<evidence type="ECO:0000313" key="3">
    <source>
        <dbReference type="Proteomes" id="UP001289374"/>
    </source>
</evidence>
<dbReference type="GO" id="GO:0005829">
    <property type="term" value="C:cytosol"/>
    <property type="evidence" value="ECO:0007669"/>
    <property type="project" value="TreeGrafter"/>
</dbReference>
<dbReference type="AlphaFoldDB" id="A0AAE1WZK9"/>
<accession>A0AAE1WZK9</accession>
<dbReference type="InterPro" id="IPR015424">
    <property type="entry name" value="PyrdxlP-dep_Trfase"/>
</dbReference>
<protein>
    <submittedName>
        <fullName evidence="2">Glutamate decarboxylase</fullName>
    </submittedName>
</protein>
<reference evidence="2" key="2">
    <citation type="journal article" date="2024" name="Plant">
        <title>Genomic evolution and insights into agronomic trait innovations of Sesamum species.</title>
        <authorList>
            <person name="Miao H."/>
            <person name="Wang L."/>
            <person name="Qu L."/>
            <person name="Liu H."/>
            <person name="Sun Y."/>
            <person name="Le M."/>
            <person name="Wang Q."/>
            <person name="Wei S."/>
            <person name="Zheng Y."/>
            <person name="Lin W."/>
            <person name="Duan Y."/>
            <person name="Cao H."/>
            <person name="Xiong S."/>
            <person name="Wang X."/>
            <person name="Wei L."/>
            <person name="Li C."/>
            <person name="Ma Q."/>
            <person name="Ju M."/>
            <person name="Zhao R."/>
            <person name="Li G."/>
            <person name="Mu C."/>
            <person name="Tian Q."/>
            <person name="Mei H."/>
            <person name="Zhang T."/>
            <person name="Gao T."/>
            <person name="Zhang H."/>
        </authorList>
    </citation>
    <scope>NUCLEOTIDE SEQUENCE</scope>
    <source>
        <strain evidence="2">K16</strain>
    </source>
</reference>
<dbReference type="Proteomes" id="UP001289374">
    <property type="component" value="Unassembled WGS sequence"/>
</dbReference>
<reference evidence="2" key="1">
    <citation type="submission" date="2020-06" db="EMBL/GenBank/DDBJ databases">
        <authorList>
            <person name="Li T."/>
            <person name="Hu X."/>
            <person name="Zhang T."/>
            <person name="Song X."/>
            <person name="Zhang H."/>
            <person name="Dai N."/>
            <person name="Sheng W."/>
            <person name="Hou X."/>
            <person name="Wei L."/>
        </authorList>
    </citation>
    <scope>NUCLEOTIDE SEQUENCE</scope>
    <source>
        <strain evidence="2">K16</strain>
        <tissue evidence="2">Leaf</tissue>
    </source>
</reference>
<keyword evidence="3" id="KW-1185">Reference proteome</keyword>
<dbReference type="FunFam" id="3.90.1150.160:FF:000001">
    <property type="entry name" value="Glutamate decarboxylase"/>
    <property type="match status" value="1"/>
</dbReference>
<dbReference type="Gene3D" id="3.90.1150.160">
    <property type="match status" value="1"/>
</dbReference>
<dbReference type="GO" id="GO:0006538">
    <property type="term" value="P:L-glutamate catabolic process"/>
    <property type="evidence" value="ECO:0007669"/>
    <property type="project" value="TreeGrafter"/>
</dbReference>
<organism evidence="2 3">
    <name type="scientific">Sesamum angolense</name>
    <dbReference type="NCBI Taxonomy" id="2727404"/>
    <lineage>
        <taxon>Eukaryota</taxon>
        <taxon>Viridiplantae</taxon>
        <taxon>Streptophyta</taxon>
        <taxon>Embryophyta</taxon>
        <taxon>Tracheophyta</taxon>
        <taxon>Spermatophyta</taxon>
        <taxon>Magnoliopsida</taxon>
        <taxon>eudicotyledons</taxon>
        <taxon>Gunneridae</taxon>
        <taxon>Pentapetalae</taxon>
        <taxon>asterids</taxon>
        <taxon>lamiids</taxon>
        <taxon>Lamiales</taxon>
        <taxon>Pedaliaceae</taxon>
        <taxon>Sesamum</taxon>
    </lineage>
</organism>
<dbReference type="GO" id="GO:0004351">
    <property type="term" value="F:glutamate decarboxylase activity"/>
    <property type="evidence" value="ECO:0007669"/>
    <property type="project" value="InterPro"/>
</dbReference>
<gene>
    <name evidence="2" type="ORF">Sango_0991700</name>
</gene>
<dbReference type="GO" id="GO:0030170">
    <property type="term" value="F:pyridoxal phosphate binding"/>
    <property type="evidence" value="ECO:0007669"/>
    <property type="project" value="InterPro"/>
</dbReference>
<dbReference type="PANTHER" id="PTHR43321:SF37">
    <property type="entry name" value="GLUTAMATE DECARBOXYLASE"/>
    <property type="match status" value="1"/>
</dbReference>
<dbReference type="EMBL" id="JACGWL010000005">
    <property type="protein sequence ID" value="KAK4402510.1"/>
    <property type="molecule type" value="Genomic_DNA"/>
</dbReference>
<dbReference type="SUPFAM" id="SSF53383">
    <property type="entry name" value="PLP-dependent transferases"/>
    <property type="match status" value="1"/>
</dbReference>
<evidence type="ECO:0000256" key="1">
    <source>
        <dbReference type="ARBA" id="ARBA00009533"/>
    </source>
</evidence>
<evidence type="ECO:0000313" key="2">
    <source>
        <dbReference type="EMBL" id="KAK4402510.1"/>
    </source>
</evidence>
<dbReference type="PANTHER" id="PTHR43321">
    <property type="entry name" value="GLUTAMATE DECARBOXYLASE"/>
    <property type="match status" value="1"/>
</dbReference>
<dbReference type="InterPro" id="IPR010107">
    <property type="entry name" value="Glutamate_decarboxylase"/>
</dbReference>
<proteinExistence type="inferred from homology"/>
<sequence>MENCMENARLLKEGITKTGHFEILSKDVGVPLVAFSLKDDSKYTVFQISDSLRRFGWIVPAYTMPPNAEHIAVLRVVIREDFSHSLAERLVSDIEKVVRELDELPPRSSVKTAHVTVDDLHRGKAERPHLKKSISETQRDICSYWRRISDKRRAASAKFWKAVVYALYVIS</sequence>
<comment type="similarity">
    <text evidence="1">Belongs to the group II decarboxylase family.</text>
</comment>